<dbReference type="PROSITE" id="PS50234">
    <property type="entry name" value="VWFA"/>
    <property type="match status" value="1"/>
</dbReference>
<dbReference type="InterPro" id="IPR002035">
    <property type="entry name" value="VWF_A"/>
</dbReference>
<dbReference type="EMBL" id="JAIWYP010000006">
    <property type="protein sequence ID" value="KAH3815227.1"/>
    <property type="molecule type" value="Genomic_DNA"/>
</dbReference>
<proteinExistence type="predicted"/>
<feature type="domain" description="VWFA" evidence="1">
    <location>
        <begin position="1"/>
        <end position="173"/>
    </location>
</feature>
<sequence>MNPSTHYMTTFLKEFVARLPIGPTGSLLGLALIDSDIHSVWSLIDHVTNDQLQMAINGIRFQHRKDRLDIENLVDYLSKEAFDNMSGDRPSVPNAVVIFVDHRGRPDMHHGHVSGLGADARHDVQKASGDVIVVNIGSTDHSAVTQMSVLATDAHHVFSVADYDALSGIKDMLVNFICN</sequence>
<reference evidence="2" key="1">
    <citation type="journal article" date="2019" name="bioRxiv">
        <title>The Genome of the Zebra Mussel, Dreissena polymorpha: A Resource for Invasive Species Research.</title>
        <authorList>
            <person name="McCartney M.A."/>
            <person name="Auch B."/>
            <person name="Kono T."/>
            <person name="Mallez S."/>
            <person name="Zhang Y."/>
            <person name="Obille A."/>
            <person name="Becker A."/>
            <person name="Abrahante J.E."/>
            <person name="Garbe J."/>
            <person name="Badalamenti J.P."/>
            <person name="Herman A."/>
            <person name="Mangelson H."/>
            <person name="Liachko I."/>
            <person name="Sullivan S."/>
            <person name="Sone E.D."/>
            <person name="Koren S."/>
            <person name="Silverstein K.A.T."/>
            <person name="Beckman K.B."/>
            <person name="Gohl D.M."/>
        </authorList>
    </citation>
    <scope>NUCLEOTIDE SEQUENCE</scope>
    <source>
        <strain evidence="2">Duluth1</strain>
        <tissue evidence="2">Whole animal</tissue>
    </source>
</reference>
<accession>A0A9D4JPL0</accession>
<organism evidence="2 3">
    <name type="scientific">Dreissena polymorpha</name>
    <name type="common">Zebra mussel</name>
    <name type="synonym">Mytilus polymorpha</name>
    <dbReference type="NCBI Taxonomy" id="45954"/>
    <lineage>
        <taxon>Eukaryota</taxon>
        <taxon>Metazoa</taxon>
        <taxon>Spiralia</taxon>
        <taxon>Lophotrochozoa</taxon>
        <taxon>Mollusca</taxon>
        <taxon>Bivalvia</taxon>
        <taxon>Autobranchia</taxon>
        <taxon>Heteroconchia</taxon>
        <taxon>Euheterodonta</taxon>
        <taxon>Imparidentia</taxon>
        <taxon>Neoheterodontei</taxon>
        <taxon>Myida</taxon>
        <taxon>Dreissenoidea</taxon>
        <taxon>Dreissenidae</taxon>
        <taxon>Dreissena</taxon>
    </lineage>
</organism>
<dbReference type="Gene3D" id="3.40.50.410">
    <property type="entry name" value="von Willebrand factor, type A domain"/>
    <property type="match status" value="1"/>
</dbReference>
<evidence type="ECO:0000313" key="2">
    <source>
        <dbReference type="EMBL" id="KAH3815227.1"/>
    </source>
</evidence>
<comment type="caution">
    <text evidence="2">The sequence shown here is derived from an EMBL/GenBank/DDBJ whole genome shotgun (WGS) entry which is preliminary data.</text>
</comment>
<evidence type="ECO:0000313" key="3">
    <source>
        <dbReference type="Proteomes" id="UP000828390"/>
    </source>
</evidence>
<dbReference type="Pfam" id="PF00092">
    <property type="entry name" value="VWA"/>
    <property type="match status" value="1"/>
</dbReference>
<reference evidence="2" key="2">
    <citation type="submission" date="2020-11" db="EMBL/GenBank/DDBJ databases">
        <authorList>
            <person name="McCartney M.A."/>
            <person name="Auch B."/>
            <person name="Kono T."/>
            <person name="Mallez S."/>
            <person name="Becker A."/>
            <person name="Gohl D.M."/>
            <person name="Silverstein K.A.T."/>
            <person name="Koren S."/>
            <person name="Bechman K.B."/>
            <person name="Herman A."/>
            <person name="Abrahante J.E."/>
            <person name="Garbe J."/>
        </authorList>
    </citation>
    <scope>NUCLEOTIDE SEQUENCE</scope>
    <source>
        <strain evidence="2">Duluth1</strain>
        <tissue evidence="2">Whole animal</tissue>
    </source>
</reference>
<dbReference type="SUPFAM" id="SSF53300">
    <property type="entry name" value="vWA-like"/>
    <property type="match status" value="1"/>
</dbReference>
<dbReference type="Proteomes" id="UP000828390">
    <property type="component" value="Unassembled WGS sequence"/>
</dbReference>
<evidence type="ECO:0000259" key="1">
    <source>
        <dbReference type="PROSITE" id="PS50234"/>
    </source>
</evidence>
<dbReference type="InterPro" id="IPR036465">
    <property type="entry name" value="vWFA_dom_sf"/>
</dbReference>
<dbReference type="PANTHER" id="PTHR24020:SF84">
    <property type="entry name" value="VWFA DOMAIN-CONTAINING PROTEIN"/>
    <property type="match status" value="1"/>
</dbReference>
<protein>
    <recommendedName>
        <fullName evidence="1">VWFA domain-containing protein</fullName>
    </recommendedName>
</protein>
<keyword evidence="3" id="KW-1185">Reference proteome</keyword>
<dbReference type="AlphaFoldDB" id="A0A9D4JPL0"/>
<gene>
    <name evidence="2" type="ORF">DPMN_143750</name>
</gene>
<name>A0A9D4JPL0_DREPO</name>
<dbReference type="InterPro" id="IPR050525">
    <property type="entry name" value="ECM_Assembly_Org"/>
</dbReference>
<dbReference type="PANTHER" id="PTHR24020">
    <property type="entry name" value="COLLAGEN ALPHA"/>
    <property type="match status" value="1"/>
</dbReference>